<protein>
    <submittedName>
        <fullName evidence="2">Uncharacterized protein</fullName>
    </submittedName>
</protein>
<feature type="region of interest" description="Disordered" evidence="1">
    <location>
        <begin position="294"/>
        <end position="387"/>
    </location>
</feature>
<dbReference type="AlphaFoldDB" id="A0AA38TXU4"/>
<gene>
    <name evidence="2" type="ORF">GGU10DRAFT_330132</name>
</gene>
<feature type="compositionally biased region" description="Low complexity" evidence="1">
    <location>
        <begin position="66"/>
        <end position="88"/>
    </location>
</feature>
<feature type="compositionally biased region" description="Basic and acidic residues" evidence="1">
    <location>
        <begin position="329"/>
        <end position="341"/>
    </location>
</feature>
<feature type="compositionally biased region" description="Polar residues" evidence="1">
    <location>
        <begin position="121"/>
        <end position="130"/>
    </location>
</feature>
<accession>A0AA38TXU4</accession>
<evidence type="ECO:0000256" key="1">
    <source>
        <dbReference type="SAM" id="MobiDB-lite"/>
    </source>
</evidence>
<feature type="compositionally biased region" description="Low complexity" evidence="1">
    <location>
        <begin position="1"/>
        <end position="15"/>
    </location>
</feature>
<organism evidence="2 3">
    <name type="scientific">Lentinula aff. detonsa</name>
    <dbReference type="NCBI Taxonomy" id="2804958"/>
    <lineage>
        <taxon>Eukaryota</taxon>
        <taxon>Fungi</taxon>
        <taxon>Dikarya</taxon>
        <taxon>Basidiomycota</taxon>
        <taxon>Agaricomycotina</taxon>
        <taxon>Agaricomycetes</taxon>
        <taxon>Agaricomycetidae</taxon>
        <taxon>Agaricales</taxon>
        <taxon>Marasmiineae</taxon>
        <taxon>Omphalotaceae</taxon>
        <taxon>Lentinula</taxon>
    </lineage>
</organism>
<feature type="compositionally biased region" description="Polar residues" evidence="1">
    <location>
        <begin position="352"/>
        <end position="366"/>
    </location>
</feature>
<feature type="compositionally biased region" description="Pro residues" evidence="1">
    <location>
        <begin position="49"/>
        <end position="65"/>
    </location>
</feature>
<feature type="region of interest" description="Disordered" evidence="1">
    <location>
        <begin position="158"/>
        <end position="192"/>
    </location>
</feature>
<sequence>MSPLSASALAAAFASKNAEKRSYPNNPIPSNLGPKFVPPSNPHVTVPPENSPTPSTPSIDSPPTPKSSATTTATSSPVQSATPTSPSTHNPFSLAHLLPSKTSTPMRRKPNFAFLPLLDTPPSSGDNTPTPTICTPTAMIPKLDLEPEEAPKSLASPIIHNENSSCDDEQQLTGAYSSSSSSYTSDSERSVSAEVPNMGSAYTEETDSVIGLFIPSLKRAQLPKHSGYFGNDVPFVLKDPRLQAVSSPVLAPPSPLSLDGEVPSGTRSLDADLATIMQARLELVEREQATTRDVLEYTEPITRTPSSSRPYSNPQIDGAPASPEPSQENTEKTTDWEEVERFRRRRLGNKWTPPSSQGPSRTSSRAPSRERNVVEINGVEIELDGDN</sequence>
<reference evidence="2" key="1">
    <citation type="submission" date="2022-08" db="EMBL/GenBank/DDBJ databases">
        <authorList>
            <consortium name="DOE Joint Genome Institute"/>
            <person name="Min B."/>
            <person name="Riley R."/>
            <person name="Sierra-Patev S."/>
            <person name="Naranjo-Ortiz M."/>
            <person name="Looney B."/>
            <person name="Konkel Z."/>
            <person name="Slot J.C."/>
            <person name="Sakamoto Y."/>
            <person name="Steenwyk J.L."/>
            <person name="Rokas A."/>
            <person name="Carro J."/>
            <person name="Camarero S."/>
            <person name="Ferreira P."/>
            <person name="Molpeceres G."/>
            <person name="Ruiz-Duenas F.J."/>
            <person name="Serrano A."/>
            <person name="Henrissat B."/>
            <person name="Drula E."/>
            <person name="Hughes K.W."/>
            <person name="Mata J.L."/>
            <person name="Ishikawa N.K."/>
            <person name="Vargas-Isla R."/>
            <person name="Ushijima S."/>
            <person name="Smith C.A."/>
            <person name="Ahrendt S."/>
            <person name="Andreopoulos W."/>
            <person name="He G."/>
            <person name="Labutti K."/>
            <person name="Lipzen A."/>
            <person name="Ng V."/>
            <person name="Sandor L."/>
            <person name="Barry K."/>
            <person name="Martinez A.T."/>
            <person name="Xiao Y."/>
            <person name="Gibbons J.G."/>
            <person name="Terashima K."/>
            <person name="Hibbett D.S."/>
            <person name="Grigoriev I.V."/>
        </authorList>
    </citation>
    <scope>NUCLEOTIDE SEQUENCE</scope>
    <source>
        <strain evidence="2">TFB10291</strain>
    </source>
</reference>
<dbReference type="EMBL" id="MU793263">
    <property type="protein sequence ID" value="KAJ3789222.1"/>
    <property type="molecule type" value="Genomic_DNA"/>
</dbReference>
<keyword evidence="3" id="KW-1185">Reference proteome</keyword>
<feature type="compositionally biased region" description="Polar residues" evidence="1">
    <location>
        <begin position="301"/>
        <end position="315"/>
    </location>
</feature>
<comment type="caution">
    <text evidence="2">The sequence shown here is derived from an EMBL/GenBank/DDBJ whole genome shotgun (WGS) entry which is preliminary data.</text>
</comment>
<evidence type="ECO:0000313" key="3">
    <source>
        <dbReference type="Proteomes" id="UP001163798"/>
    </source>
</evidence>
<proteinExistence type="predicted"/>
<dbReference type="Proteomes" id="UP001163798">
    <property type="component" value="Unassembled WGS sequence"/>
</dbReference>
<name>A0AA38TXU4_9AGAR</name>
<feature type="region of interest" description="Disordered" evidence="1">
    <location>
        <begin position="1"/>
        <end position="130"/>
    </location>
</feature>
<evidence type="ECO:0000313" key="2">
    <source>
        <dbReference type="EMBL" id="KAJ3789222.1"/>
    </source>
</evidence>